<evidence type="ECO:0000256" key="6">
    <source>
        <dbReference type="ARBA" id="ARBA00022989"/>
    </source>
</evidence>
<feature type="transmembrane region" description="Helical" evidence="8">
    <location>
        <begin position="146"/>
        <end position="168"/>
    </location>
</feature>
<dbReference type="GO" id="GO:0022857">
    <property type="term" value="F:transmembrane transporter activity"/>
    <property type="evidence" value="ECO:0007669"/>
    <property type="project" value="InterPro"/>
</dbReference>
<name>A0A097ENP3_9GAMM</name>
<dbReference type="InterPro" id="IPR001958">
    <property type="entry name" value="Tet-R_TetA/multi-R_MdtG-like"/>
</dbReference>
<comment type="similarity">
    <text evidence="3">Belongs to the major facilitator superfamily. TCR/Tet family.</text>
</comment>
<dbReference type="PANTHER" id="PTHR23504">
    <property type="entry name" value="MAJOR FACILITATOR SUPERFAMILY DOMAIN-CONTAINING PROTEIN 10"/>
    <property type="match status" value="1"/>
</dbReference>
<feature type="transmembrane region" description="Helical" evidence="8">
    <location>
        <begin position="228"/>
        <end position="253"/>
    </location>
</feature>
<accession>A0A097ENP3</accession>
<dbReference type="Gene3D" id="1.20.1250.20">
    <property type="entry name" value="MFS general substrate transporter like domains"/>
    <property type="match status" value="1"/>
</dbReference>
<feature type="transmembrane region" description="Helical" evidence="8">
    <location>
        <begin position="351"/>
        <end position="370"/>
    </location>
</feature>
<dbReference type="eggNOG" id="COG2814">
    <property type="taxonomic scope" value="Bacteria"/>
</dbReference>
<feature type="transmembrane region" description="Helical" evidence="8">
    <location>
        <begin position="174"/>
        <end position="196"/>
    </location>
</feature>
<dbReference type="SUPFAM" id="SSF103473">
    <property type="entry name" value="MFS general substrate transporter"/>
    <property type="match status" value="1"/>
</dbReference>
<dbReference type="Proteomes" id="UP000029672">
    <property type="component" value="Chromosome"/>
</dbReference>
<dbReference type="GO" id="GO:0016020">
    <property type="term" value="C:membrane"/>
    <property type="evidence" value="ECO:0007669"/>
    <property type="project" value="UniProtKB-SubCell"/>
</dbReference>
<evidence type="ECO:0000256" key="5">
    <source>
        <dbReference type="ARBA" id="ARBA00022692"/>
    </source>
</evidence>
<comment type="function">
    <text evidence="1">Resistance to tetracycline by an active tetracycline efflux. This is an energy-dependent process that decreases the accumulation of the antibiotic in whole cells. This protein functions as a metal-tetracycline/H(+) antiporter.</text>
</comment>
<feature type="transmembrane region" description="Helical" evidence="8">
    <location>
        <begin position="84"/>
        <end position="105"/>
    </location>
</feature>
<dbReference type="OrthoDB" id="9764259at2"/>
<dbReference type="InterPro" id="IPR036259">
    <property type="entry name" value="MFS_trans_sf"/>
</dbReference>
<gene>
    <name evidence="10" type="ORF">LO80_03835</name>
</gene>
<evidence type="ECO:0000256" key="2">
    <source>
        <dbReference type="ARBA" id="ARBA00004141"/>
    </source>
</evidence>
<comment type="subcellular location">
    <subcellularLocation>
        <location evidence="2">Membrane</location>
        <topology evidence="2">Multi-pass membrane protein</topology>
    </subcellularLocation>
</comment>
<feature type="transmembrane region" description="Helical" evidence="8">
    <location>
        <begin position="292"/>
        <end position="312"/>
    </location>
</feature>
<keyword evidence="6 8" id="KW-1133">Transmembrane helix</keyword>
<feature type="transmembrane region" description="Helical" evidence="8">
    <location>
        <begin position="12"/>
        <end position="32"/>
    </location>
</feature>
<evidence type="ECO:0000313" key="10">
    <source>
        <dbReference type="EMBL" id="AIT09185.1"/>
    </source>
</evidence>
<dbReference type="InterPro" id="IPR005829">
    <property type="entry name" value="Sugar_transporter_CS"/>
</dbReference>
<dbReference type="AlphaFoldDB" id="A0A097ENP3"/>
<dbReference type="Pfam" id="PF07690">
    <property type="entry name" value="MFS_1"/>
    <property type="match status" value="1"/>
</dbReference>
<evidence type="ECO:0000256" key="4">
    <source>
        <dbReference type="ARBA" id="ARBA00022448"/>
    </source>
</evidence>
<feature type="domain" description="Major facilitator superfamily (MFS) profile" evidence="9">
    <location>
        <begin position="9"/>
        <end position="408"/>
    </location>
</feature>
<reference evidence="10 11" key="1">
    <citation type="submission" date="2014-10" db="EMBL/GenBank/DDBJ databases">
        <title>Whole genome sequence of Francisella endociliophora strain FSC1006, isolated from a laboratory culture of the marine ciliate Euplotes raikovi.</title>
        <authorList>
            <person name="Granberg M."/>
            <person name="Backman S."/>
            <person name="Lundmark E."/>
            <person name="Nilsson E."/>
            <person name="Karlsson E."/>
            <person name="Thelaus J."/>
            <person name="Ohrman C."/>
            <person name="Larkeryd A."/>
            <person name="Stenberg P."/>
        </authorList>
    </citation>
    <scope>NUCLEOTIDE SEQUENCE [LARGE SCALE GENOMIC DNA]</scope>
    <source>
        <strain evidence="10 11">FSC1006</strain>
    </source>
</reference>
<dbReference type="PRINTS" id="PR01035">
    <property type="entry name" value="TCRTETA"/>
</dbReference>
<feature type="transmembrane region" description="Helical" evidence="8">
    <location>
        <begin position="382"/>
        <end position="403"/>
    </location>
</feature>
<keyword evidence="7 8" id="KW-0472">Membrane</keyword>
<feature type="transmembrane region" description="Helical" evidence="8">
    <location>
        <begin position="52"/>
        <end position="72"/>
    </location>
</feature>
<dbReference type="PANTHER" id="PTHR23504:SF15">
    <property type="entry name" value="MAJOR FACILITATOR SUPERFAMILY (MFS) PROFILE DOMAIN-CONTAINING PROTEIN"/>
    <property type="match status" value="1"/>
</dbReference>
<protein>
    <submittedName>
        <fullName evidence="10">Major facilitator transporter</fullName>
    </submittedName>
</protein>
<dbReference type="HOGENOM" id="CLU_001265_10_11_6"/>
<dbReference type="RefSeq" id="WP_040008724.1">
    <property type="nucleotide sequence ID" value="NZ_CP009574.1"/>
</dbReference>
<feature type="transmembrane region" description="Helical" evidence="8">
    <location>
        <begin position="318"/>
        <end position="339"/>
    </location>
</feature>
<feature type="transmembrane region" description="Helical" evidence="8">
    <location>
        <begin position="259"/>
        <end position="280"/>
    </location>
</feature>
<evidence type="ECO:0000256" key="1">
    <source>
        <dbReference type="ARBA" id="ARBA00003279"/>
    </source>
</evidence>
<evidence type="ECO:0000313" key="11">
    <source>
        <dbReference type="Proteomes" id="UP000029672"/>
    </source>
</evidence>
<dbReference type="InterPro" id="IPR011701">
    <property type="entry name" value="MFS"/>
</dbReference>
<sequence length="408" mass="43930">MNLHSKNILIPVLIVTIIIDVMGAGLVFPIMPSLFFGNICVTFGDPGGNFQNWYYSIALACWPLGLLIGCPIIGELSDKYGRKIILMVALFTTCVSYVLSAYAIYSHHYLLFVASRFICGLAGGAFEIAQAAVIDISSPEDKSKNLGYITMAASLGFVIGPVVTSFVSTMNISYTLPFMFAAMLASINMFFIAFIMKKDLPKNPGLIIQIGTIYKTISFLLSDKRVRLVGVVYLLVQCAWGFYGQGIALFLNLTYGYDVALTGAFYALMGLATAIASIAIQPKIFAKVSNQVAFVRAATVCGIGFILVSVLTNQISQWFLTIVLSASQLIAYTALLSMISGAVTEKEQGKAMGAAGAGFGLAWFLNDIMMGHLASVSPSSPISFGGGMYFIAAIVFVFSIKILREKVQ</sequence>
<dbReference type="PROSITE" id="PS50850">
    <property type="entry name" value="MFS"/>
    <property type="match status" value="1"/>
</dbReference>
<evidence type="ECO:0000256" key="7">
    <source>
        <dbReference type="ARBA" id="ARBA00023136"/>
    </source>
</evidence>
<evidence type="ECO:0000259" key="9">
    <source>
        <dbReference type="PROSITE" id="PS50850"/>
    </source>
</evidence>
<organism evidence="10 11">
    <name type="scientific">Candidatus Francisella endociliophora</name>
    <dbReference type="NCBI Taxonomy" id="653937"/>
    <lineage>
        <taxon>Bacteria</taxon>
        <taxon>Pseudomonadati</taxon>
        <taxon>Pseudomonadota</taxon>
        <taxon>Gammaproteobacteria</taxon>
        <taxon>Thiotrichales</taxon>
        <taxon>Francisellaceae</taxon>
        <taxon>Francisella</taxon>
    </lineage>
</organism>
<keyword evidence="5 8" id="KW-0812">Transmembrane</keyword>
<dbReference type="InterPro" id="IPR020846">
    <property type="entry name" value="MFS_dom"/>
</dbReference>
<evidence type="ECO:0000256" key="3">
    <source>
        <dbReference type="ARBA" id="ARBA00007520"/>
    </source>
</evidence>
<dbReference type="PROSITE" id="PS00216">
    <property type="entry name" value="SUGAR_TRANSPORT_1"/>
    <property type="match status" value="1"/>
</dbReference>
<dbReference type="KEGG" id="frf:LO80_03835"/>
<evidence type="ECO:0000256" key="8">
    <source>
        <dbReference type="SAM" id="Phobius"/>
    </source>
</evidence>
<dbReference type="CDD" id="cd17330">
    <property type="entry name" value="MFS_SLC46_TetA_like"/>
    <property type="match status" value="1"/>
</dbReference>
<dbReference type="STRING" id="1547445.LO80_03835"/>
<keyword evidence="11" id="KW-1185">Reference proteome</keyword>
<proteinExistence type="inferred from homology"/>
<keyword evidence="4" id="KW-0813">Transport</keyword>
<dbReference type="EMBL" id="CP009574">
    <property type="protein sequence ID" value="AIT09185.1"/>
    <property type="molecule type" value="Genomic_DNA"/>
</dbReference>